<keyword evidence="2" id="KW-0732">Signal</keyword>
<sequence>MLFVFFCVALLLGAECRPENSSHKPIPESSSIDLETTVASISTDKGYEVTHNFYSTLSSAGDNSTPDHTEDPTTEAISKSHHTPTPEPSNKESTPYAPGKELDSEEAETSRAPTVTCQNDTSFSRLPPLNSLRHADIYRHYHLGPDEFNAKFLLDALERIVKHPADEIADEMWKINDIRFLSGEFDEHATFGQLAHSALNDSKGTIFEDLIRFKVANALQFHAVVYLKILIATDFNDYQPKDKIHKFAILRDIRSARKKRQLGKVVRILRYSLSKGDVPYVEIEDAMELLKQFTWMGESFDKLLNEQMWIADKIREYLEKYAHDSYSDESSTGEDF</sequence>
<feature type="compositionally biased region" description="Polar residues" evidence="1">
    <location>
        <begin position="111"/>
        <end position="123"/>
    </location>
</feature>
<proteinExistence type="predicted"/>
<accession>A0A368GT97</accession>
<dbReference type="Proteomes" id="UP000252519">
    <property type="component" value="Unassembled WGS sequence"/>
</dbReference>
<dbReference type="OrthoDB" id="5890463at2759"/>
<evidence type="ECO:0000313" key="3">
    <source>
        <dbReference type="EMBL" id="RCN46177.1"/>
    </source>
</evidence>
<organism evidence="3 4">
    <name type="scientific">Ancylostoma caninum</name>
    <name type="common">Dog hookworm</name>
    <dbReference type="NCBI Taxonomy" id="29170"/>
    <lineage>
        <taxon>Eukaryota</taxon>
        <taxon>Metazoa</taxon>
        <taxon>Ecdysozoa</taxon>
        <taxon>Nematoda</taxon>
        <taxon>Chromadorea</taxon>
        <taxon>Rhabditida</taxon>
        <taxon>Rhabditina</taxon>
        <taxon>Rhabditomorpha</taxon>
        <taxon>Strongyloidea</taxon>
        <taxon>Ancylostomatidae</taxon>
        <taxon>Ancylostomatinae</taxon>
        <taxon>Ancylostoma</taxon>
    </lineage>
</organism>
<dbReference type="AlphaFoldDB" id="A0A368GT97"/>
<dbReference type="EMBL" id="JOJR01000085">
    <property type="protein sequence ID" value="RCN46177.1"/>
    <property type="molecule type" value="Genomic_DNA"/>
</dbReference>
<protein>
    <submittedName>
        <fullName evidence="3">Uncharacterized protein</fullName>
    </submittedName>
</protein>
<gene>
    <name evidence="3" type="ORF">ANCCAN_07836</name>
</gene>
<evidence type="ECO:0000256" key="1">
    <source>
        <dbReference type="SAM" id="MobiDB-lite"/>
    </source>
</evidence>
<name>A0A368GT97_ANCCA</name>
<keyword evidence="4" id="KW-1185">Reference proteome</keyword>
<evidence type="ECO:0000256" key="2">
    <source>
        <dbReference type="SAM" id="SignalP"/>
    </source>
</evidence>
<feature type="signal peptide" evidence="2">
    <location>
        <begin position="1"/>
        <end position="16"/>
    </location>
</feature>
<evidence type="ECO:0000313" key="4">
    <source>
        <dbReference type="Proteomes" id="UP000252519"/>
    </source>
</evidence>
<comment type="caution">
    <text evidence="3">The sequence shown here is derived from an EMBL/GenBank/DDBJ whole genome shotgun (WGS) entry which is preliminary data.</text>
</comment>
<feature type="chain" id="PRO_5016629320" evidence="2">
    <location>
        <begin position="17"/>
        <end position="336"/>
    </location>
</feature>
<feature type="region of interest" description="Disordered" evidence="1">
    <location>
        <begin position="58"/>
        <end position="123"/>
    </location>
</feature>
<reference evidence="3 4" key="1">
    <citation type="submission" date="2014-10" db="EMBL/GenBank/DDBJ databases">
        <title>Draft genome of the hookworm Ancylostoma caninum.</title>
        <authorList>
            <person name="Mitreva M."/>
        </authorList>
    </citation>
    <scope>NUCLEOTIDE SEQUENCE [LARGE SCALE GENOMIC DNA]</scope>
    <source>
        <strain evidence="3 4">Baltimore</strain>
    </source>
</reference>